<evidence type="ECO:0000256" key="3">
    <source>
        <dbReference type="RuleBase" id="RU000363"/>
    </source>
</evidence>
<evidence type="ECO:0000259" key="4">
    <source>
        <dbReference type="SMART" id="SM00822"/>
    </source>
</evidence>
<dbReference type="Gene3D" id="3.40.50.720">
    <property type="entry name" value="NAD(P)-binding Rossmann-like Domain"/>
    <property type="match status" value="1"/>
</dbReference>
<dbReference type="PRINTS" id="PR00081">
    <property type="entry name" value="GDHRDH"/>
</dbReference>
<keyword evidence="2 5" id="KW-0560">Oxidoreductase</keyword>
<feature type="domain" description="Ketoreductase" evidence="4">
    <location>
        <begin position="8"/>
        <end position="186"/>
    </location>
</feature>
<dbReference type="OrthoDB" id="151996at2"/>
<dbReference type="InterPro" id="IPR020904">
    <property type="entry name" value="Sc_DH/Rdtase_CS"/>
</dbReference>
<dbReference type="PANTHER" id="PTHR44196">
    <property type="entry name" value="DEHYDROGENASE/REDUCTASE SDR FAMILY MEMBER 7B"/>
    <property type="match status" value="1"/>
</dbReference>
<dbReference type="SMART" id="SM00822">
    <property type="entry name" value="PKS_KR"/>
    <property type="match status" value="1"/>
</dbReference>
<evidence type="ECO:0000256" key="1">
    <source>
        <dbReference type="ARBA" id="ARBA00006484"/>
    </source>
</evidence>
<dbReference type="GO" id="GO:0016020">
    <property type="term" value="C:membrane"/>
    <property type="evidence" value="ECO:0007669"/>
    <property type="project" value="TreeGrafter"/>
</dbReference>
<evidence type="ECO:0000256" key="2">
    <source>
        <dbReference type="ARBA" id="ARBA00023002"/>
    </source>
</evidence>
<protein>
    <submittedName>
        <fullName evidence="5">Ketoacyl reductase</fullName>
        <ecNumber evidence="5">1.3.1.-</ecNumber>
    </submittedName>
</protein>
<keyword evidence="6" id="KW-1185">Reference proteome</keyword>
<name>A0A5B9Q1M6_9BACT</name>
<accession>A0A5B9Q1M6</accession>
<proteinExistence type="inferred from homology"/>
<sequence>MSNYWQNKTCLVTGASSGLGLAIARSLATHGATVLLNARTKAPLEQAVEILAATGSNAIALPGDVTDQSDVEALASEVQERFGGLDLLCNCAGRSARGEAIDTTPENFQDLWEINFLSVVRMTRSFAPLLIDADGHLVNIGSLAGKVAPRYLGAYPASKFALSAYSQQLRIELGPEGLHVLLVCPGPIKRDDAGQRYADTSTVIPDAAQKPGAGAKLRGIEPAWLAERILAACEKKQLELVVPGKVRLLMAVSQLSPKLGDWILKKSTSG</sequence>
<dbReference type="SUPFAM" id="SSF51735">
    <property type="entry name" value="NAD(P)-binding Rossmann-fold domains"/>
    <property type="match status" value="1"/>
</dbReference>
<dbReference type="RefSeq" id="WP_148071698.1">
    <property type="nucleotide sequence ID" value="NZ_CP042913.1"/>
</dbReference>
<dbReference type="PRINTS" id="PR00080">
    <property type="entry name" value="SDRFAMILY"/>
</dbReference>
<dbReference type="Proteomes" id="UP000323917">
    <property type="component" value="Chromosome"/>
</dbReference>
<dbReference type="InterPro" id="IPR002347">
    <property type="entry name" value="SDR_fam"/>
</dbReference>
<dbReference type="PANTHER" id="PTHR44196:SF1">
    <property type="entry name" value="DEHYDROGENASE_REDUCTASE SDR FAMILY MEMBER 7B"/>
    <property type="match status" value="1"/>
</dbReference>
<dbReference type="EMBL" id="CP042913">
    <property type="protein sequence ID" value="QEG32878.1"/>
    <property type="molecule type" value="Genomic_DNA"/>
</dbReference>
<evidence type="ECO:0000313" key="5">
    <source>
        <dbReference type="EMBL" id="QEG32878.1"/>
    </source>
</evidence>
<dbReference type="InterPro" id="IPR057326">
    <property type="entry name" value="KR_dom"/>
</dbReference>
<dbReference type="GO" id="GO:0016491">
    <property type="term" value="F:oxidoreductase activity"/>
    <property type="evidence" value="ECO:0007669"/>
    <property type="project" value="UniProtKB-KW"/>
</dbReference>
<reference evidence="5 6" key="1">
    <citation type="submission" date="2019-08" db="EMBL/GenBank/DDBJ databases">
        <title>Deep-cultivation of Planctomycetes and their phenomic and genomic characterization uncovers novel biology.</title>
        <authorList>
            <person name="Wiegand S."/>
            <person name="Jogler M."/>
            <person name="Boedeker C."/>
            <person name="Pinto D."/>
            <person name="Vollmers J."/>
            <person name="Rivas-Marin E."/>
            <person name="Kohn T."/>
            <person name="Peeters S.H."/>
            <person name="Heuer A."/>
            <person name="Rast P."/>
            <person name="Oberbeckmann S."/>
            <person name="Bunk B."/>
            <person name="Jeske O."/>
            <person name="Meyerdierks A."/>
            <person name="Storesund J.E."/>
            <person name="Kallscheuer N."/>
            <person name="Luecker S."/>
            <person name="Lage O.M."/>
            <person name="Pohl T."/>
            <person name="Merkel B.J."/>
            <person name="Hornburger P."/>
            <person name="Mueller R.-W."/>
            <person name="Bruemmer F."/>
            <person name="Labrenz M."/>
            <person name="Spormann A.M."/>
            <person name="Op den Camp H."/>
            <person name="Overmann J."/>
            <person name="Amann R."/>
            <person name="Jetten M.S.M."/>
            <person name="Mascher T."/>
            <person name="Medema M.H."/>
            <person name="Devos D.P."/>
            <person name="Kaster A.-K."/>
            <person name="Ovreas L."/>
            <person name="Rohde M."/>
            <person name="Galperin M.Y."/>
            <person name="Jogler C."/>
        </authorList>
    </citation>
    <scope>NUCLEOTIDE SEQUENCE [LARGE SCALE GENOMIC DNA]</scope>
    <source>
        <strain evidence="5 6">Pr1d</strain>
    </source>
</reference>
<comment type="similarity">
    <text evidence="1 3">Belongs to the short-chain dehydrogenases/reductases (SDR) family.</text>
</comment>
<dbReference type="PROSITE" id="PS00061">
    <property type="entry name" value="ADH_SHORT"/>
    <property type="match status" value="1"/>
</dbReference>
<dbReference type="CDD" id="cd05233">
    <property type="entry name" value="SDR_c"/>
    <property type="match status" value="1"/>
</dbReference>
<gene>
    <name evidence="5" type="primary">actIII_1</name>
    <name evidence="5" type="ORF">Pr1d_01390</name>
</gene>
<dbReference type="InterPro" id="IPR036291">
    <property type="entry name" value="NAD(P)-bd_dom_sf"/>
</dbReference>
<dbReference type="Pfam" id="PF00106">
    <property type="entry name" value="adh_short"/>
    <property type="match status" value="1"/>
</dbReference>
<evidence type="ECO:0000313" key="6">
    <source>
        <dbReference type="Proteomes" id="UP000323917"/>
    </source>
</evidence>
<dbReference type="AlphaFoldDB" id="A0A5B9Q1M6"/>
<dbReference type="KEGG" id="bgok:Pr1d_01390"/>
<dbReference type="EC" id="1.3.1.-" evidence="5"/>
<organism evidence="5 6">
    <name type="scientific">Bythopirellula goksoeyrii</name>
    <dbReference type="NCBI Taxonomy" id="1400387"/>
    <lineage>
        <taxon>Bacteria</taxon>
        <taxon>Pseudomonadati</taxon>
        <taxon>Planctomycetota</taxon>
        <taxon>Planctomycetia</taxon>
        <taxon>Pirellulales</taxon>
        <taxon>Lacipirellulaceae</taxon>
        <taxon>Bythopirellula</taxon>
    </lineage>
</organism>